<dbReference type="InterPro" id="IPR022214">
    <property type="entry name" value="MZT1"/>
</dbReference>
<proteinExistence type="inferred from homology"/>
<dbReference type="EMBL" id="JARGDH010000004">
    <property type="protein sequence ID" value="KAL0271212.1"/>
    <property type="molecule type" value="Genomic_DNA"/>
</dbReference>
<dbReference type="Pfam" id="PF12554">
    <property type="entry name" value="MOZART1"/>
    <property type="match status" value="1"/>
</dbReference>
<evidence type="ECO:0000256" key="2">
    <source>
        <dbReference type="ARBA" id="ARBA00011015"/>
    </source>
</evidence>
<name>A0AAW2HN10_9NEOP</name>
<dbReference type="PANTHER" id="PTHR28520">
    <property type="entry name" value="MITOTIC-SPINDLE ORGANIZING PROTEIN 1"/>
    <property type="match status" value="1"/>
</dbReference>
<dbReference type="GO" id="GO:0033566">
    <property type="term" value="P:gamma-tubulin complex localization"/>
    <property type="evidence" value="ECO:0007669"/>
    <property type="project" value="InterPro"/>
</dbReference>
<dbReference type="GO" id="GO:0090307">
    <property type="term" value="P:mitotic spindle assembly"/>
    <property type="evidence" value="ECO:0007669"/>
    <property type="project" value="TreeGrafter"/>
</dbReference>
<dbReference type="GO" id="GO:0005819">
    <property type="term" value="C:spindle"/>
    <property type="evidence" value="ECO:0007669"/>
    <property type="project" value="TreeGrafter"/>
</dbReference>
<dbReference type="GO" id="GO:0005813">
    <property type="term" value="C:centrosome"/>
    <property type="evidence" value="ECO:0007669"/>
    <property type="project" value="TreeGrafter"/>
</dbReference>
<dbReference type="PANTHER" id="PTHR28520:SF2">
    <property type="entry name" value="MITOTIC-SPINDLE ORGANIZING PROTEIN 1"/>
    <property type="match status" value="1"/>
</dbReference>
<accession>A0AAW2HN10</accession>
<dbReference type="GO" id="GO:0031021">
    <property type="term" value="C:interphase microtubule organizing center"/>
    <property type="evidence" value="ECO:0007669"/>
    <property type="project" value="TreeGrafter"/>
</dbReference>
<dbReference type="GO" id="GO:0000931">
    <property type="term" value="C:gamma-tubulin ring complex"/>
    <property type="evidence" value="ECO:0007669"/>
    <property type="project" value="InterPro"/>
</dbReference>
<gene>
    <name evidence="5" type="ORF">PYX00_008382</name>
</gene>
<evidence type="ECO:0000256" key="3">
    <source>
        <dbReference type="ARBA" id="ARBA00022490"/>
    </source>
</evidence>
<evidence type="ECO:0000313" key="5">
    <source>
        <dbReference type="EMBL" id="KAL0271212.1"/>
    </source>
</evidence>
<keyword evidence="4" id="KW-0206">Cytoskeleton</keyword>
<evidence type="ECO:0000256" key="4">
    <source>
        <dbReference type="ARBA" id="ARBA00023212"/>
    </source>
</evidence>
<organism evidence="5">
    <name type="scientific">Menopon gallinae</name>
    <name type="common">poultry shaft louse</name>
    <dbReference type="NCBI Taxonomy" id="328185"/>
    <lineage>
        <taxon>Eukaryota</taxon>
        <taxon>Metazoa</taxon>
        <taxon>Ecdysozoa</taxon>
        <taxon>Arthropoda</taxon>
        <taxon>Hexapoda</taxon>
        <taxon>Insecta</taxon>
        <taxon>Pterygota</taxon>
        <taxon>Neoptera</taxon>
        <taxon>Paraneoptera</taxon>
        <taxon>Psocodea</taxon>
        <taxon>Troctomorpha</taxon>
        <taxon>Phthiraptera</taxon>
        <taxon>Amblycera</taxon>
        <taxon>Menoponidae</taxon>
        <taxon>Menopon</taxon>
    </lineage>
</organism>
<keyword evidence="3" id="KW-0963">Cytoplasm</keyword>
<protein>
    <recommendedName>
        <fullName evidence="6">Mitotic-spindle organizing protein 1</fullName>
    </recommendedName>
</protein>
<dbReference type="GO" id="GO:0051415">
    <property type="term" value="P:microtubule nucleation by interphase microtubule organizing center"/>
    <property type="evidence" value="ECO:0007669"/>
    <property type="project" value="TreeGrafter"/>
</dbReference>
<reference evidence="5" key="1">
    <citation type="journal article" date="2024" name="Gigascience">
        <title>Chromosome-level genome of the poultry shaft louse Menopon gallinae provides insight into the host-switching and adaptive evolution of parasitic lice.</title>
        <authorList>
            <person name="Xu Y."/>
            <person name="Ma L."/>
            <person name="Liu S."/>
            <person name="Liang Y."/>
            <person name="Liu Q."/>
            <person name="He Z."/>
            <person name="Tian L."/>
            <person name="Duan Y."/>
            <person name="Cai W."/>
            <person name="Li H."/>
            <person name="Song F."/>
        </authorList>
    </citation>
    <scope>NUCLEOTIDE SEQUENCE</scope>
    <source>
        <strain evidence="5">Cailab_2023a</strain>
    </source>
</reference>
<comment type="similarity">
    <text evidence="2">Belongs to the MOZART1 family.</text>
</comment>
<sequence>MSEQSNSVLSDKNAFVALHDISQILNTGLSQEELKICVQLCERGINPNMLASIIRTLKQEVRNLTEKCDKDIK</sequence>
<evidence type="ECO:0000256" key="1">
    <source>
        <dbReference type="ARBA" id="ARBA00004267"/>
    </source>
</evidence>
<comment type="caution">
    <text evidence="5">The sequence shown here is derived from an EMBL/GenBank/DDBJ whole genome shotgun (WGS) entry which is preliminary data.</text>
</comment>
<comment type="subcellular location">
    <subcellularLocation>
        <location evidence="1">Cytoplasm</location>
        <location evidence="1">Cytoskeleton</location>
        <location evidence="1">Microtubule organizing center</location>
    </subcellularLocation>
</comment>
<evidence type="ECO:0008006" key="6">
    <source>
        <dbReference type="Google" id="ProtNLM"/>
    </source>
</evidence>
<dbReference type="AlphaFoldDB" id="A0AAW2HN10"/>